<feature type="chain" id="PRO_5021444631" evidence="1">
    <location>
        <begin position="18"/>
        <end position="72"/>
    </location>
</feature>
<accession>A0A4Z1P7K0</accession>
<comment type="caution">
    <text evidence="2">The sequence shown here is derived from an EMBL/GenBank/DDBJ whole genome shotgun (WGS) entry which is preliminary data.</text>
</comment>
<dbReference type="Proteomes" id="UP000298493">
    <property type="component" value="Unassembled WGS sequence"/>
</dbReference>
<name>A0A4Z1P7K0_9PEZI</name>
<dbReference type="AlphaFoldDB" id="A0A4Z1P7K0"/>
<evidence type="ECO:0000313" key="3">
    <source>
        <dbReference type="Proteomes" id="UP000298493"/>
    </source>
</evidence>
<evidence type="ECO:0000313" key="2">
    <source>
        <dbReference type="EMBL" id="TID23738.1"/>
    </source>
</evidence>
<keyword evidence="1" id="KW-0732">Signal</keyword>
<dbReference type="EMBL" id="SNSC02000006">
    <property type="protein sequence ID" value="TID23738.1"/>
    <property type="molecule type" value="Genomic_DNA"/>
</dbReference>
<organism evidence="2 3">
    <name type="scientific">Venturia nashicola</name>
    <dbReference type="NCBI Taxonomy" id="86259"/>
    <lineage>
        <taxon>Eukaryota</taxon>
        <taxon>Fungi</taxon>
        <taxon>Dikarya</taxon>
        <taxon>Ascomycota</taxon>
        <taxon>Pezizomycotina</taxon>
        <taxon>Dothideomycetes</taxon>
        <taxon>Pleosporomycetidae</taxon>
        <taxon>Venturiales</taxon>
        <taxon>Venturiaceae</taxon>
        <taxon>Venturia</taxon>
    </lineage>
</organism>
<sequence length="72" mass="7310">MKVSALLPLVFATQITATSIYASLAAAGEVCCQAESPITFKPKHGQTNSAACAAAGGTLRQGTCNCENFCGN</sequence>
<feature type="signal peptide" evidence="1">
    <location>
        <begin position="1"/>
        <end position="17"/>
    </location>
</feature>
<evidence type="ECO:0000256" key="1">
    <source>
        <dbReference type="SAM" id="SignalP"/>
    </source>
</evidence>
<keyword evidence="3" id="KW-1185">Reference proteome</keyword>
<gene>
    <name evidence="2" type="ORF">E6O75_ATG03374</name>
</gene>
<reference evidence="2 3" key="1">
    <citation type="submission" date="2019-04" db="EMBL/GenBank/DDBJ databases">
        <title>High contiguity whole genome sequence and gene annotation resource for two Venturia nashicola isolates.</title>
        <authorList>
            <person name="Prokchorchik M."/>
            <person name="Won K."/>
            <person name="Lee Y."/>
            <person name="Choi E.D."/>
            <person name="Segonzac C."/>
            <person name="Sohn K.H."/>
        </authorList>
    </citation>
    <scope>NUCLEOTIDE SEQUENCE [LARGE SCALE GENOMIC DNA]</scope>
    <source>
        <strain evidence="2 3">PRI2</strain>
    </source>
</reference>
<proteinExistence type="predicted"/>
<protein>
    <submittedName>
        <fullName evidence="2">Uncharacterized protein</fullName>
    </submittedName>
</protein>